<sequence length="107" mass="11410">MSTRLCALADLTPGTALRVELDEADVAVVRVGDEVFAIEDVCSHADYPLSDGEVTDCTIECELHGSRFDLRSGKPTGPPATRPVAVYETSVIDGAVYADLNAPKEEN</sequence>
<dbReference type="InterPro" id="IPR036922">
    <property type="entry name" value="Rieske_2Fe-2S_sf"/>
</dbReference>
<reference evidence="7" key="1">
    <citation type="submission" date="2023-07" db="EMBL/GenBank/DDBJ databases">
        <title>30 novel species of actinomycetes from the DSMZ collection.</title>
        <authorList>
            <person name="Nouioui I."/>
        </authorList>
    </citation>
    <scope>NUCLEOTIDE SEQUENCE [LARGE SCALE GENOMIC DNA]</scope>
    <source>
        <strain evidence="7">DSM 44399</strain>
    </source>
</reference>
<dbReference type="PANTHER" id="PTHR21496:SF23">
    <property type="entry name" value="3-PHENYLPROPIONATE_CINNAMIC ACID DIOXYGENASE FERREDOXIN SUBUNIT"/>
    <property type="match status" value="1"/>
</dbReference>
<keyword evidence="7" id="KW-1185">Reference proteome</keyword>
<dbReference type="PROSITE" id="PS51296">
    <property type="entry name" value="RIESKE"/>
    <property type="match status" value="1"/>
</dbReference>
<evidence type="ECO:0000256" key="2">
    <source>
        <dbReference type="ARBA" id="ARBA00022723"/>
    </source>
</evidence>
<organism evidence="6 7">
    <name type="scientific">Jatrophihabitans lederbergiae</name>
    <dbReference type="NCBI Taxonomy" id="3075547"/>
    <lineage>
        <taxon>Bacteria</taxon>
        <taxon>Bacillati</taxon>
        <taxon>Actinomycetota</taxon>
        <taxon>Actinomycetes</taxon>
        <taxon>Jatrophihabitantales</taxon>
        <taxon>Jatrophihabitantaceae</taxon>
        <taxon>Jatrophihabitans</taxon>
    </lineage>
</organism>
<evidence type="ECO:0000313" key="7">
    <source>
        <dbReference type="Proteomes" id="UP001183176"/>
    </source>
</evidence>
<evidence type="ECO:0000256" key="3">
    <source>
        <dbReference type="ARBA" id="ARBA00023004"/>
    </source>
</evidence>
<keyword evidence="4" id="KW-0411">Iron-sulfur</keyword>
<dbReference type="Gene3D" id="2.102.10.10">
    <property type="entry name" value="Rieske [2Fe-2S] iron-sulphur domain"/>
    <property type="match status" value="1"/>
</dbReference>
<comment type="caution">
    <text evidence="6">The sequence shown here is derived from an EMBL/GenBank/DDBJ whole genome shotgun (WGS) entry which is preliminary data.</text>
</comment>
<proteinExistence type="predicted"/>
<dbReference type="InterPro" id="IPR017941">
    <property type="entry name" value="Rieske_2Fe-2S"/>
</dbReference>
<feature type="domain" description="Rieske" evidence="5">
    <location>
        <begin position="3"/>
        <end position="98"/>
    </location>
</feature>
<dbReference type="Pfam" id="PF00355">
    <property type="entry name" value="Rieske"/>
    <property type="match status" value="1"/>
</dbReference>
<accession>A0ABU2J6T7</accession>
<dbReference type="PANTHER" id="PTHR21496">
    <property type="entry name" value="FERREDOXIN-RELATED"/>
    <property type="match status" value="1"/>
</dbReference>
<keyword evidence="1" id="KW-0001">2Fe-2S</keyword>
<gene>
    <name evidence="6" type="ORF">RM423_04770</name>
</gene>
<keyword evidence="3" id="KW-0408">Iron</keyword>
<dbReference type="SUPFAM" id="SSF50022">
    <property type="entry name" value="ISP domain"/>
    <property type="match status" value="1"/>
</dbReference>
<dbReference type="CDD" id="cd03528">
    <property type="entry name" value="Rieske_RO_ferredoxin"/>
    <property type="match status" value="1"/>
</dbReference>
<name>A0ABU2J6T7_9ACTN</name>
<evidence type="ECO:0000256" key="4">
    <source>
        <dbReference type="ARBA" id="ARBA00023014"/>
    </source>
</evidence>
<evidence type="ECO:0000259" key="5">
    <source>
        <dbReference type="PROSITE" id="PS51296"/>
    </source>
</evidence>
<dbReference type="EMBL" id="JAVREH010000004">
    <property type="protein sequence ID" value="MDT0260702.1"/>
    <property type="molecule type" value="Genomic_DNA"/>
</dbReference>
<evidence type="ECO:0000313" key="6">
    <source>
        <dbReference type="EMBL" id="MDT0260702.1"/>
    </source>
</evidence>
<evidence type="ECO:0000256" key="1">
    <source>
        <dbReference type="ARBA" id="ARBA00022714"/>
    </source>
</evidence>
<dbReference type="RefSeq" id="WP_311421857.1">
    <property type="nucleotide sequence ID" value="NZ_JAVREH010000004.1"/>
</dbReference>
<dbReference type="Proteomes" id="UP001183176">
    <property type="component" value="Unassembled WGS sequence"/>
</dbReference>
<protein>
    <submittedName>
        <fullName evidence="6">Non-heme iron oxygenase ferredoxin subunit</fullName>
    </submittedName>
</protein>
<keyword evidence="2" id="KW-0479">Metal-binding</keyword>